<accession>A0A127PQQ2</accession>
<evidence type="ECO:0000259" key="14">
    <source>
        <dbReference type="Pfam" id="PF01292"/>
    </source>
</evidence>
<feature type="transmembrane region" description="Helical" evidence="13">
    <location>
        <begin position="152"/>
        <end position="171"/>
    </location>
</feature>
<evidence type="ECO:0000256" key="8">
    <source>
        <dbReference type="ARBA" id="ARBA00022982"/>
    </source>
</evidence>
<comment type="cofactor">
    <cofactor evidence="1">
        <name>heme b</name>
        <dbReference type="ChEBI" id="CHEBI:60344"/>
    </cofactor>
</comment>
<keyword evidence="4" id="KW-1003">Cell membrane</keyword>
<dbReference type="PANTHER" id="PTHR30529">
    <property type="entry name" value="CYTOCHROME B561"/>
    <property type="match status" value="1"/>
</dbReference>
<keyword evidence="10" id="KW-0408">Iron</keyword>
<keyword evidence="9 13" id="KW-1133">Transmembrane helix</keyword>
<evidence type="ECO:0000256" key="13">
    <source>
        <dbReference type="SAM" id="Phobius"/>
    </source>
</evidence>
<keyword evidence="16" id="KW-1185">Reference proteome</keyword>
<keyword evidence="8" id="KW-0249">Electron transport</keyword>
<dbReference type="OrthoDB" id="8723024at2"/>
<feature type="domain" description="Cytochrome b561 bacterial/Ni-hydrogenase" evidence="14">
    <location>
        <begin position="12"/>
        <end position="181"/>
    </location>
</feature>
<evidence type="ECO:0000256" key="1">
    <source>
        <dbReference type="ARBA" id="ARBA00001970"/>
    </source>
</evidence>
<keyword evidence="5" id="KW-0349">Heme</keyword>
<evidence type="ECO:0000256" key="7">
    <source>
        <dbReference type="ARBA" id="ARBA00022723"/>
    </source>
</evidence>
<keyword evidence="3" id="KW-0813">Transport</keyword>
<dbReference type="RefSeq" id="WP_061533373.1">
    <property type="nucleotide sequence ID" value="NZ_CP013233.1"/>
</dbReference>
<comment type="subcellular location">
    <subcellularLocation>
        <location evidence="2">Cell membrane</location>
        <topology evidence="2">Multi-pass membrane protein</topology>
    </subcellularLocation>
</comment>
<evidence type="ECO:0000256" key="11">
    <source>
        <dbReference type="ARBA" id="ARBA00023136"/>
    </source>
</evidence>
<feature type="transmembrane region" description="Helical" evidence="13">
    <location>
        <begin position="52"/>
        <end position="70"/>
    </location>
</feature>
<dbReference type="GO" id="GO:0009055">
    <property type="term" value="F:electron transfer activity"/>
    <property type="evidence" value="ECO:0007669"/>
    <property type="project" value="InterPro"/>
</dbReference>
<evidence type="ECO:0000256" key="3">
    <source>
        <dbReference type="ARBA" id="ARBA00022448"/>
    </source>
</evidence>
<dbReference type="PATRIC" id="fig|279058.17.peg.2413"/>
<dbReference type="GO" id="GO:0005886">
    <property type="term" value="C:plasma membrane"/>
    <property type="evidence" value="ECO:0007669"/>
    <property type="project" value="UniProtKB-SubCell"/>
</dbReference>
<dbReference type="SUPFAM" id="SSF81342">
    <property type="entry name" value="Transmembrane di-heme cytochromes"/>
    <property type="match status" value="1"/>
</dbReference>
<reference evidence="15 16" key="1">
    <citation type="submission" date="2015-11" db="EMBL/GenBank/DDBJ databases">
        <title>Exploring the genomic traits of fungus-feeding bacterial genus Collimonas.</title>
        <authorList>
            <person name="Song C."/>
            <person name="Schmidt R."/>
            <person name="de Jager V."/>
            <person name="Krzyzanowska D."/>
            <person name="Jongedijk E."/>
            <person name="Cankar K."/>
            <person name="Beekwilder J."/>
            <person name="van Veen A."/>
            <person name="de Boer W."/>
            <person name="van Veen J.A."/>
            <person name="Garbeva P."/>
        </authorList>
    </citation>
    <scope>NUCLEOTIDE SEQUENCE [LARGE SCALE GENOMIC DNA]</scope>
    <source>
        <strain evidence="15 16">Ter282</strain>
    </source>
</reference>
<comment type="similarity">
    <text evidence="12">Belongs to the cytochrome b561 family.</text>
</comment>
<keyword evidence="11 13" id="KW-0472">Membrane</keyword>
<sequence>MYAKYNTGTAKYGSLTIGLHWLTLLLLIAIYATMELRGIFPKGSDGRNGMMMWHYMLGLSVLAVVTLRLAARWFSATPPIQPPPPRWQMVFASVMHVALYALMIGMPILGWLTLSAAGKPIPFFGLELPALISQNKELASQIKEVHETCATIGYFLIGLHAVAGLFHHYVVRDTTLRRMLPSK</sequence>
<proteinExistence type="inferred from homology"/>
<dbReference type="GO" id="GO:0020037">
    <property type="term" value="F:heme binding"/>
    <property type="evidence" value="ECO:0007669"/>
    <property type="project" value="TreeGrafter"/>
</dbReference>
<evidence type="ECO:0000256" key="6">
    <source>
        <dbReference type="ARBA" id="ARBA00022692"/>
    </source>
</evidence>
<dbReference type="AlphaFoldDB" id="A0A127PQQ2"/>
<feature type="transmembrane region" description="Helical" evidence="13">
    <location>
        <begin position="12"/>
        <end position="32"/>
    </location>
</feature>
<dbReference type="Pfam" id="PF01292">
    <property type="entry name" value="Ni_hydr_CYTB"/>
    <property type="match status" value="1"/>
</dbReference>
<evidence type="ECO:0000256" key="10">
    <source>
        <dbReference type="ARBA" id="ARBA00023004"/>
    </source>
</evidence>
<evidence type="ECO:0000313" key="16">
    <source>
        <dbReference type="Proteomes" id="UP000071778"/>
    </source>
</evidence>
<keyword evidence="6 13" id="KW-0812">Transmembrane</keyword>
<feature type="transmembrane region" description="Helical" evidence="13">
    <location>
        <begin position="90"/>
        <end position="114"/>
    </location>
</feature>
<evidence type="ECO:0000256" key="9">
    <source>
        <dbReference type="ARBA" id="ARBA00022989"/>
    </source>
</evidence>
<evidence type="ECO:0000256" key="5">
    <source>
        <dbReference type="ARBA" id="ARBA00022617"/>
    </source>
</evidence>
<name>A0A127PQQ2_9BURK</name>
<dbReference type="Proteomes" id="UP000071778">
    <property type="component" value="Chromosome"/>
</dbReference>
<evidence type="ECO:0000256" key="2">
    <source>
        <dbReference type="ARBA" id="ARBA00004651"/>
    </source>
</evidence>
<dbReference type="InterPro" id="IPR016174">
    <property type="entry name" value="Di-haem_cyt_TM"/>
</dbReference>
<dbReference type="InterPro" id="IPR011577">
    <property type="entry name" value="Cyt_b561_bac/Ni-Hgenase"/>
</dbReference>
<evidence type="ECO:0000256" key="4">
    <source>
        <dbReference type="ARBA" id="ARBA00022475"/>
    </source>
</evidence>
<keyword evidence="7" id="KW-0479">Metal-binding</keyword>
<dbReference type="PANTHER" id="PTHR30529:SF3">
    <property type="entry name" value="CYTOCHROME B561 HOMOLOG 1"/>
    <property type="match status" value="1"/>
</dbReference>
<evidence type="ECO:0000313" key="15">
    <source>
        <dbReference type="EMBL" id="AMP09991.1"/>
    </source>
</evidence>
<dbReference type="GO" id="GO:0022904">
    <property type="term" value="P:respiratory electron transport chain"/>
    <property type="evidence" value="ECO:0007669"/>
    <property type="project" value="InterPro"/>
</dbReference>
<protein>
    <submittedName>
        <fullName evidence="15">Prokaryotic cytochrome b561 family protein</fullName>
    </submittedName>
</protein>
<evidence type="ECO:0000256" key="12">
    <source>
        <dbReference type="ARBA" id="ARBA00037975"/>
    </source>
</evidence>
<organism evidence="15 16">
    <name type="scientific">Collimonas arenae</name>
    <dbReference type="NCBI Taxonomy" id="279058"/>
    <lineage>
        <taxon>Bacteria</taxon>
        <taxon>Pseudomonadati</taxon>
        <taxon>Pseudomonadota</taxon>
        <taxon>Betaproteobacteria</taxon>
        <taxon>Burkholderiales</taxon>
        <taxon>Oxalobacteraceae</taxon>
        <taxon>Collimonas</taxon>
    </lineage>
</organism>
<dbReference type="GO" id="GO:0046872">
    <property type="term" value="F:metal ion binding"/>
    <property type="evidence" value="ECO:0007669"/>
    <property type="project" value="UniProtKB-KW"/>
</dbReference>
<gene>
    <name evidence="15" type="ORF">CAter282_2241</name>
</gene>
<dbReference type="EMBL" id="CP013235">
    <property type="protein sequence ID" value="AMP09991.1"/>
    <property type="molecule type" value="Genomic_DNA"/>
</dbReference>
<dbReference type="InterPro" id="IPR052168">
    <property type="entry name" value="Cytochrome_b561_oxidase"/>
</dbReference>